<sequence>MGVCHSRNRPDPAVTTPQKVESIKVCDETLEDALLSIPEINYGTFNRVSLEWETLGRLIPYNTDGDQPGSSNKDASEFHSLRRQLTTTKQRGYFTKPDDEGAGKAVQRQATGGQGTQSIDQFKRAIDMWTNFKVSGKSLQNLHGVTDAWSYVDQDHVPLPQELFASNGRNSIEEDQDGEDAPTNRGSRLDTTSLFSGNGDIGPFSSRSSINKTQSVSIGSESLSIGTIGRTSTGQSDRNDSIEPEALLSNAEPALDWLNYELVFRPYVNANSKHAYTCIYRPRREDSPRDKSYEIDDDILQLLGDLLDPFQLRPENNRRLKMLEIIRQLQDTEGLETNFQEYGSFDLDGQPLHSLLRKPKRVVRRSMDLRTLSTISDTRCGYNERGVGLPDECWEKLEAANNDICCRVRHNTPNPQNRTSTASKQSVQGRLVDMSDIPLLL</sequence>
<dbReference type="OrthoDB" id="365245at2759"/>
<organism evidence="2 3">
    <name type="scientific">Babesia ovis</name>
    <dbReference type="NCBI Taxonomy" id="5869"/>
    <lineage>
        <taxon>Eukaryota</taxon>
        <taxon>Sar</taxon>
        <taxon>Alveolata</taxon>
        <taxon>Apicomplexa</taxon>
        <taxon>Aconoidasida</taxon>
        <taxon>Piroplasmida</taxon>
        <taxon>Babesiidae</taxon>
        <taxon>Babesia</taxon>
    </lineage>
</organism>
<feature type="region of interest" description="Disordered" evidence="1">
    <location>
        <begin position="171"/>
        <end position="212"/>
    </location>
</feature>
<evidence type="ECO:0000313" key="2">
    <source>
        <dbReference type="EMBL" id="GFE54017.1"/>
    </source>
</evidence>
<gene>
    <name evidence="2" type="ORF">BaOVIS_014210</name>
</gene>
<dbReference type="EMBL" id="BLIY01000008">
    <property type="protein sequence ID" value="GFE54017.1"/>
    <property type="molecule type" value="Genomic_DNA"/>
</dbReference>
<name>A0A9W5TCQ6_BABOV</name>
<keyword evidence="3" id="KW-1185">Reference proteome</keyword>
<feature type="region of interest" description="Disordered" evidence="1">
    <location>
        <begin position="93"/>
        <end position="116"/>
    </location>
</feature>
<dbReference type="Proteomes" id="UP001057455">
    <property type="component" value="Unassembled WGS sequence"/>
</dbReference>
<evidence type="ECO:0000313" key="3">
    <source>
        <dbReference type="Proteomes" id="UP001057455"/>
    </source>
</evidence>
<evidence type="ECO:0000256" key="1">
    <source>
        <dbReference type="SAM" id="MobiDB-lite"/>
    </source>
</evidence>
<protein>
    <submittedName>
        <fullName evidence="2">Uncharacterized protein</fullName>
    </submittedName>
</protein>
<accession>A0A9W5TCQ6</accession>
<proteinExistence type="predicted"/>
<feature type="compositionally biased region" description="Polar residues" evidence="1">
    <location>
        <begin position="184"/>
        <end position="196"/>
    </location>
</feature>
<comment type="caution">
    <text evidence="2">The sequence shown here is derived from an EMBL/GenBank/DDBJ whole genome shotgun (WGS) entry which is preliminary data.</text>
</comment>
<reference evidence="2" key="1">
    <citation type="submission" date="2019-12" db="EMBL/GenBank/DDBJ databases">
        <title>Genome sequence of Babesia ovis.</title>
        <authorList>
            <person name="Yamagishi J."/>
            <person name="Sevinc F."/>
            <person name="Xuan X."/>
        </authorList>
    </citation>
    <scope>NUCLEOTIDE SEQUENCE</scope>
    <source>
        <strain evidence="2">Selcuk</strain>
    </source>
</reference>
<dbReference type="AlphaFoldDB" id="A0A9W5TCQ6"/>